<dbReference type="RefSeq" id="WP_075797708.1">
    <property type="nucleotide sequence ID" value="NZ_CP015583.1"/>
</dbReference>
<evidence type="ECO:0000313" key="6">
    <source>
        <dbReference type="EMBL" id="APT56779.1"/>
    </source>
</evidence>
<gene>
    <name evidence="4 7" type="primary">minE</name>
    <name evidence="6" type="ORF">RGI145_06340</name>
    <name evidence="7" type="ORF">RQ831_00990</name>
</gene>
<feature type="compositionally biased region" description="Basic and acidic residues" evidence="5">
    <location>
        <begin position="106"/>
        <end position="136"/>
    </location>
</feature>
<dbReference type="GO" id="GO:0032955">
    <property type="term" value="P:regulation of division septum assembly"/>
    <property type="evidence" value="ECO:0007669"/>
    <property type="project" value="InterPro"/>
</dbReference>
<evidence type="ECO:0000256" key="2">
    <source>
        <dbReference type="ARBA" id="ARBA00020112"/>
    </source>
</evidence>
<dbReference type="EMBL" id="JAVVDO010000001">
    <property type="protein sequence ID" value="MDT8329606.1"/>
    <property type="molecule type" value="Genomic_DNA"/>
</dbReference>
<dbReference type="Proteomes" id="UP000185494">
    <property type="component" value="Chromosome 1"/>
</dbReference>
<reference evidence="7" key="3">
    <citation type="submission" date="2023-09" db="EMBL/GenBank/DDBJ databases">
        <authorList>
            <person name="Schober I."/>
            <person name="Bunk B."/>
        </authorList>
    </citation>
    <scope>NUCLEOTIDE SEQUENCE</scope>
    <source>
        <strain evidence="7">DSM 103800</strain>
    </source>
</reference>
<protein>
    <recommendedName>
        <fullName evidence="2 4">Cell division topological specificity factor</fullName>
    </recommendedName>
</protein>
<reference evidence="6 8" key="1">
    <citation type="submission" date="2016-05" db="EMBL/GenBank/DDBJ databases">
        <title>Complete Genome and Methylome Analysis of Psychrotrophic Bacterial Isolates from Antarctic Lake Untersee.</title>
        <authorList>
            <person name="Fomenkov A."/>
            <person name="Akimov V.N."/>
            <person name="Vasilyeva L.V."/>
            <person name="Andersen D."/>
            <person name="Vincze T."/>
            <person name="Roberts R.J."/>
        </authorList>
    </citation>
    <scope>NUCLEOTIDE SEQUENCE [LARGE SCALE GENOMIC DNA]</scope>
    <source>
        <strain evidence="6 8">U14-5</strain>
    </source>
</reference>
<dbReference type="Pfam" id="PF03776">
    <property type="entry name" value="MinE"/>
    <property type="match status" value="1"/>
</dbReference>
<evidence type="ECO:0000256" key="1">
    <source>
        <dbReference type="ARBA" id="ARBA00008168"/>
    </source>
</evidence>
<dbReference type="NCBIfam" id="NF001422">
    <property type="entry name" value="PRK00296.1"/>
    <property type="match status" value="1"/>
</dbReference>
<keyword evidence="4" id="KW-0131">Cell cycle</keyword>
<reference evidence="7 9" key="2">
    <citation type="journal article" date="2019" name="Microb. Pathog.">
        <title>Comparison of VITEK 2, MALDI-TOF MS, 16S rRNA gene sequencing, and whole-genome sequencing for identification of Roseomonas mucosa.</title>
        <authorList>
            <person name="Rudolph W.W."/>
            <person name="Gunzer F."/>
            <person name="Trauth M."/>
            <person name="Bunk B."/>
            <person name="Bigge R."/>
            <person name="Schrottner P."/>
        </authorList>
    </citation>
    <scope>NUCLEOTIDE SEQUENCE [LARGE SCALE GENOMIC DNA]</scope>
    <source>
        <strain evidence="7 9">DSM 103800</strain>
    </source>
</reference>
<dbReference type="GO" id="GO:0051301">
    <property type="term" value="P:cell division"/>
    <property type="evidence" value="ECO:0007669"/>
    <property type="project" value="UniProtKB-KW"/>
</dbReference>
<dbReference type="EMBL" id="CP015583">
    <property type="protein sequence ID" value="APT56779.1"/>
    <property type="molecule type" value="Genomic_DNA"/>
</dbReference>
<keyword evidence="9" id="KW-1185">Reference proteome</keyword>
<evidence type="ECO:0000313" key="8">
    <source>
        <dbReference type="Proteomes" id="UP000185494"/>
    </source>
</evidence>
<dbReference type="Gene3D" id="3.30.1070.10">
    <property type="entry name" value="Cell division topological specificity factor MinE"/>
    <property type="match status" value="1"/>
</dbReference>
<dbReference type="STRING" id="257708.RGI145_06340"/>
<evidence type="ECO:0000256" key="5">
    <source>
        <dbReference type="SAM" id="MobiDB-lite"/>
    </source>
</evidence>
<evidence type="ECO:0000256" key="3">
    <source>
        <dbReference type="ARBA" id="ARBA00025265"/>
    </source>
</evidence>
<dbReference type="InterPro" id="IPR005527">
    <property type="entry name" value="MinE"/>
</dbReference>
<dbReference type="SUPFAM" id="SSF55229">
    <property type="entry name" value="Cell division protein MinE topological specificity domain"/>
    <property type="match status" value="1"/>
</dbReference>
<sequence length="136" mass="14705">MSWLAFFRNRKPEPQTAAAAKDRLQIILSHERISRNGEDFLPKLQQEIVELVARHVAINPEKVKVDLERGSDLSALAITVELPGPEAVAPKAAAKPSGDTGAKAVGKAEGEKGKPDREAEKTAAKVPEKAREKHVG</sequence>
<dbReference type="NCBIfam" id="TIGR01215">
    <property type="entry name" value="minE"/>
    <property type="match status" value="1"/>
</dbReference>
<evidence type="ECO:0000313" key="7">
    <source>
        <dbReference type="EMBL" id="MDT8329606.1"/>
    </source>
</evidence>
<organism evidence="6 8">
    <name type="scientific">Roseomonas gilardii</name>
    <dbReference type="NCBI Taxonomy" id="257708"/>
    <lineage>
        <taxon>Bacteria</taxon>
        <taxon>Pseudomonadati</taxon>
        <taxon>Pseudomonadota</taxon>
        <taxon>Alphaproteobacteria</taxon>
        <taxon>Acetobacterales</taxon>
        <taxon>Roseomonadaceae</taxon>
        <taxon>Roseomonas</taxon>
    </lineage>
</organism>
<feature type="compositionally biased region" description="Low complexity" evidence="5">
    <location>
        <begin position="88"/>
        <end position="105"/>
    </location>
</feature>
<dbReference type="HAMAP" id="MF_00262">
    <property type="entry name" value="MinE"/>
    <property type="match status" value="1"/>
</dbReference>
<name>A0A1L7ADQ7_9PROT</name>
<feature type="region of interest" description="Disordered" evidence="5">
    <location>
        <begin position="88"/>
        <end position="136"/>
    </location>
</feature>
<dbReference type="KEGG" id="rgi:RGI145_06340"/>
<dbReference type="Proteomes" id="UP001258945">
    <property type="component" value="Unassembled WGS sequence"/>
</dbReference>
<evidence type="ECO:0000256" key="4">
    <source>
        <dbReference type="HAMAP-Rule" id="MF_00262"/>
    </source>
</evidence>
<dbReference type="AlphaFoldDB" id="A0A1L7ADQ7"/>
<proteinExistence type="inferred from homology"/>
<accession>A0A1L7ADQ7</accession>
<comment type="function">
    <text evidence="3 4">Prevents the cell division inhibition by proteins MinC and MinD at internal division sites while permitting inhibition at polar sites. This ensures cell division at the proper site by restricting the formation of a division septum at the midpoint of the long axis of the cell.</text>
</comment>
<dbReference type="InterPro" id="IPR036707">
    <property type="entry name" value="MinE_sf"/>
</dbReference>
<evidence type="ECO:0000313" key="9">
    <source>
        <dbReference type="Proteomes" id="UP001258945"/>
    </source>
</evidence>
<dbReference type="eggNOG" id="COG0851">
    <property type="taxonomic scope" value="Bacteria"/>
</dbReference>
<comment type="similarity">
    <text evidence="1 4">Belongs to the MinE family.</text>
</comment>
<keyword evidence="4 6" id="KW-0132">Cell division</keyword>